<gene>
    <name evidence="2" type="ORF">AVDCRST_MAG19-1130</name>
</gene>
<accession>A0A6J4URS6</accession>
<organism evidence="2">
    <name type="scientific">uncultured Thermomicrobiales bacterium</name>
    <dbReference type="NCBI Taxonomy" id="1645740"/>
    <lineage>
        <taxon>Bacteria</taxon>
        <taxon>Pseudomonadati</taxon>
        <taxon>Thermomicrobiota</taxon>
        <taxon>Thermomicrobia</taxon>
        <taxon>Thermomicrobiales</taxon>
        <taxon>environmental samples</taxon>
    </lineage>
</organism>
<feature type="non-terminal residue" evidence="2">
    <location>
        <position position="1"/>
    </location>
</feature>
<evidence type="ECO:0000256" key="1">
    <source>
        <dbReference type="SAM" id="MobiDB-lite"/>
    </source>
</evidence>
<proteinExistence type="predicted"/>
<evidence type="ECO:0000313" key="2">
    <source>
        <dbReference type="EMBL" id="CAA9554794.1"/>
    </source>
</evidence>
<dbReference type="EMBL" id="CADCWL010000046">
    <property type="protein sequence ID" value="CAA9554794.1"/>
    <property type="molecule type" value="Genomic_DNA"/>
</dbReference>
<protein>
    <submittedName>
        <fullName evidence="2">Uncharacterized protein</fullName>
    </submittedName>
</protein>
<feature type="region of interest" description="Disordered" evidence="1">
    <location>
        <begin position="1"/>
        <end position="23"/>
    </location>
</feature>
<reference evidence="2" key="1">
    <citation type="submission" date="2020-02" db="EMBL/GenBank/DDBJ databases">
        <authorList>
            <person name="Meier V. D."/>
        </authorList>
    </citation>
    <scope>NUCLEOTIDE SEQUENCE</scope>
    <source>
        <strain evidence="2">AVDCRST_MAG19</strain>
    </source>
</reference>
<feature type="non-terminal residue" evidence="2">
    <location>
        <position position="23"/>
    </location>
</feature>
<dbReference type="AlphaFoldDB" id="A0A6J4URS6"/>
<sequence>CHSSSARLRRTGSQSSPSSARTP</sequence>
<name>A0A6J4URS6_9BACT</name>